<comment type="caution">
    <text evidence="2">The sequence shown here is derived from an EMBL/GenBank/DDBJ whole genome shotgun (WGS) entry which is preliminary data.</text>
</comment>
<evidence type="ECO:0000313" key="2">
    <source>
        <dbReference type="EMBL" id="MFD1629888.1"/>
    </source>
</evidence>
<dbReference type="Proteomes" id="UP001597118">
    <property type="component" value="Unassembled WGS sequence"/>
</dbReference>
<name>A0ABW4ICC7_9SPHI</name>
<gene>
    <name evidence="2" type="ORF">ACFSAH_08370</name>
</gene>
<accession>A0ABW4ICC7</accession>
<protein>
    <recommendedName>
        <fullName evidence="4">DKNYY family protein</fullName>
    </recommendedName>
</protein>
<dbReference type="EMBL" id="JBHUDG010000012">
    <property type="protein sequence ID" value="MFD1629888.1"/>
    <property type="molecule type" value="Genomic_DNA"/>
</dbReference>
<proteinExistence type="predicted"/>
<sequence>MNMPNYLVKIATGAALSILIACGKKGEDTPSPRPQPEPAKTSTTGINTFSDNNIHSINTSLLSNNAMQGFNFDSDGSIWYTQSAESSTKHQINLVKAAPNKSKSIMTANTDYMKLHYFGHATNTAIEEMGNDRYLWIGAYASANAEGAYWGDKVVGRVKYVKGKTVKTNECEEYYYVGSSFTELHPSIDAENDLLTINYNDPANSQYRCFVVYKLSDAKKAAMTNINITCTNGFETNNPNSQTTKTYTVYCRDLTTLTPIARPKFRKTGYGAAGATYYDWQGYDVHKDRLYYFEGQSNYNLVGSFFTDDVSQSYVTIFDFNGNIVEERTQVAFISDRKKLAEIGVTQLGAMEAEGIKVHKGKLYLGYTSRGYTQEDTKHYQNIFVFDKSSK</sequence>
<dbReference type="RefSeq" id="WP_379662266.1">
    <property type="nucleotide sequence ID" value="NZ_JBHUDG010000012.1"/>
</dbReference>
<evidence type="ECO:0000256" key="1">
    <source>
        <dbReference type="SAM" id="MobiDB-lite"/>
    </source>
</evidence>
<evidence type="ECO:0008006" key="4">
    <source>
        <dbReference type="Google" id="ProtNLM"/>
    </source>
</evidence>
<feature type="region of interest" description="Disordered" evidence="1">
    <location>
        <begin position="25"/>
        <end position="46"/>
    </location>
</feature>
<organism evidence="2 3">
    <name type="scientific">Pseudopedobacter beijingensis</name>
    <dbReference type="NCBI Taxonomy" id="1207056"/>
    <lineage>
        <taxon>Bacteria</taxon>
        <taxon>Pseudomonadati</taxon>
        <taxon>Bacteroidota</taxon>
        <taxon>Sphingobacteriia</taxon>
        <taxon>Sphingobacteriales</taxon>
        <taxon>Sphingobacteriaceae</taxon>
        <taxon>Pseudopedobacter</taxon>
    </lineage>
</organism>
<reference evidence="3" key="1">
    <citation type="journal article" date="2019" name="Int. J. Syst. Evol. Microbiol.">
        <title>The Global Catalogue of Microorganisms (GCM) 10K type strain sequencing project: providing services to taxonomists for standard genome sequencing and annotation.</title>
        <authorList>
            <consortium name="The Broad Institute Genomics Platform"/>
            <consortium name="The Broad Institute Genome Sequencing Center for Infectious Disease"/>
            <person name="Wu L."/>
            <person name="Ma J."/>
        </authorList>
    </citation>
    <scope>NUCLEOTIDE SEQUENCE [LARGE SCALE GENOMIC DNA]</scope>
    <source>
        <strain evidence="3">CCUG 53762</strain>
    </source>
</reference>
<keyword evidence="3" id="KW-1185">Reference proteome</keyword>
<evidence type="ECO:0000313" key="3">
    <source>
        <dbReference type="Proteomes" id="UP001597118"/>
    </source>
</evidence>